<keyword evidence="9 12" id="KW-0472">Membrane</keyword>
<reference evidence="15" key="1">
    <citation type="journal article" date="2019" name="Int. J. Syst. Evol. Microbiol.">
        <title>The Global Catalogue of Microorganisms (GCM) 10K type strain sequencing project: providing services to taxonomists for standard genome sequencing and annotation.</title>
        <authorList>
            <consortium name="The Broad Institute Genomics Platform"/>
            <consortium name="The Broad Institute Genome Sequencing Center for Infectious Disease"/>
            <person name="Wu L."/>
            <person name="Ma J."/>
        </authorList>
    </citation>
    <scope>NUCLEOTIDE SEQUENCE [LARGE SCALE GENOMIC DNA]</scope>
    <source>
        <strain evidence="15">JCM 13002</strain>
    </source>
</reference>
<feature type="active site" description="Charge relay system" evidence="10">
    <location>
        <position position="254"/>
    </location>
</feature>
<keyword evidence="5 12" id="KW-0812">Transmembrane</keyword>
<feature type="compositionally biased region" description="Low complexity" evidence="11">
    <location>
        <begin position="341"/>
        <end position="363"/>
    </location>
</feature>
<dbReference type="PANTHER" id="PTHR43806:SF11">
    <property type="entry name" value="CEREVISIN-RELATED"/>
    <property type="match status" value="1"/>
</dbReference>
<evidence type="ECO:0000256" key="1">
    <source>
        <dbReference type="ARBA" id="ARBA00004162"/>
    </source>
</evidence>
<name>A0ABP4ENM9_9ACTN</name>
<feature type="active site" description="Charge relay system" evidence="10">
    <location>
        <position position="83"/>
    </location>
</feature>
<organism evidence="14 15">
    <name type="scientific">Kitasatospora arboriphila</name>
    <dbReference type="NCBI Taxonomy" id="258052"/>
    <lineage>
        <taxon>Bacteria</taxon>
        <taxon>Bacillati</taxon>
        <taxon>Actinomycetota</taxon>
        <taxon>Actinomycetes</taxon>
        <taxon>Kitasatosporales</taxon>
        <taxon>Streptomycetaceae</taxon>
        <taxon>Kitasatospora</taxon>
    </lineage>
</organism>
<dbReference type="Proteomes" id="UP001499987">
    <property type="component" value="Unassembled WGS sequence"/>
</dbReference>
<accession>A0ABP4ENM9</accession>
<evidence type="ECO:0000256" key="8">
    <source>
        <dbReference type="ARBA" id="ARBA00022989"/>
    </source>
</evidence>
<feature type="compositionally biased region" description="Low complexity" evidence="11">
    <location>
        <begin position="410"/>
        <end position="425"/>
    </location>
</feature>
<keyword evidence="7 10" id="KW-0720">Serine protease</keyword>
<dbReference type="InterPro" id="IPR000209">
    <property type="entry name" value="Peptidase_S8/S53_dom"/>
</dbReference>
<dbReference type="PRINTS" id="PR00723">
    <property type="entry name" value="SUBTILISIN"/>
</dbReference>
<feature type="active site" description="Charge relay system" evidence="10">
    <location>
        <position position="51"/>
    </location>
</feature>
<evidence type="ECO:0000256" key="10">
    <source>
        <dbReference type="PROSITE-ProRule" id="PRU01240"/>
    </source>
</evidence>
<keyword evidence="6 10" id="KW-0378">Hydrolase</keyword>
<evidence type="ECO:0000256" key="6">
    <source>
        <dbReference type="ARBA" id="ARBA00022801"/>
    </source>
</evidence>
<evidence type="ECO:0000256" key="7">
    <source>
        <dbReference type="ARBA" id="ARBA00022825"/>
    </source>
</evidence>
<evidence type="ECO:0000256" key="2">
    <source>
        <dbReference type="ARBA" id="ARBA00011073"/>
    </source>
</evidence>
<comment type="similarity">
    <text evidence="2 10">Belongs to the peptidase S8 family.</text>
</comment>
<feature type="transmembrane region" description="Helical" evidence="12">
    <location>
        <begin position="370"/>
        <end position="392"/>
    </location>
</feature>
<feature type="region of interest" description="Disordered" evidence="11">
    <location>
        <begin position="410"/>
        <end position="470"/>
    </location>
</feature>
<comment type="caution">
    <text evidence="14">The sequence shown here is derived from an EMBL/GenBank/DDBJ whole genome shotgun (WGS) entry which is preliminary data.</text>
</comment>
<dbReference type="InterPro" id="IPR050131">
    <property type="entry name" value="Peptidase_S8_subtilisin-like"/>
</dbReference>
<feature type="domain" description="Peptidase S8/S53" evidence="13">
    <location>
        <begin position="42"/>
        <end position="300"/>
    </location>
</feature>
<evidence type="ECO:0000256" key="3">
    <source>
        <dbReference type="ARBA" id="ARBA00022475"/>
    </source>
</evidence>
<dbReference type="InterPro" id="IPR023834">
    <property type="entry name" value="T7SS_pept_S8A_mycosin"/>
</dbReference>
<proteinExistence type="inferred from homology"/>
<dbReference type="InterPro" id="IPR036852">
    <property type="entry name" value="Peptidase_S8/S53_dom_sf"/>
</dbReference>
<sequence length="470" mass="46311">MAGAALSVGVAAGPASGVDSIRAQQWYLDAMHAPDMWKTSTGQGITVAVIDGGVNAAHPDLAGQVLPGKDFTGTGNTSDSTGHGTGMASIIAGTGKGLGGKGEYGLAPGAKILPIKVNDTYGGKVEAENSDLAQLGQAIVYASDQGAKVINMSVGIPASNLKPVDLQKFKTSVDHALARGSLVFAAVGNSGNTTNRVEYPGAAPGVVGVAATDKDGKAVAVSEHGPQVSLAAPGADIYSACTGPSGYCKGTGTSDATAVASASAALLWAAHPDWTNNQVLRVLINTASNPKERSDFIGYGTVRPRIALSDPGDPGAAGEFPLKAAAAADPTPGAGTGGATAPGTAPAPAGSSQAAAAASDDGSGTDPLDLVLMIIGGLFGFAVLLVIVFLVIGRRKKAAAAGTAPVPAPAPYGVQPPHQAPGFPAQQPPAGPYGQQPPAAPYGQQPPAPGGYPPPQGQTPPPPGGNPYAR</sequence>
<gene>
    <name evidence="14" type="ORF">GCM10009663_62670</name>
</gene>
<dbReference type="Gene3D" id="3.40.50.200">
    <property type="entry name" value="Peptidase S8/S53 domain"/>
    <property type="match status" value="1"/>
</dbReference>
<evidence type="ECO:0000256" key="11">
    <source>
        <dbReference type="SAM" id="MobiDB-lite"/>
    </source>
</evidence>
<feature type="region of interest" description="Disordered" evidence="11">
    <location>
        <begin position="326"/>
        <end position="363"/>
    </location>
</feature>
<keyword evidence="4 10" id="KW-0645">Protease</keyword>
<dbReference type="InterPro" id="IPR015500">
    <property type="entry name" value="Peptidase_S8_subtilisin-rel"/>
</dbReference>
<dbReference type="PANTHER" id="PTHR43806">
    <property type="entry name" value="PEPTIDASE S8"/>
    <property type="match status" value="1"/>
</dbReference>
<dbReference type="SUPFAM" id="SSF52743">
    <property type="entry name" value="Subtilisin-like"/>
    <property type="match status" value="1"/>
</dbReference>
<evidence type="ECO:0000256" key="12">
    <source>
        <dbReference type="SAM" id="Phobius"/>
    </source>
</evidence>
<evidence type="ECO:0000256" key="5">
    <source>
        <dbReference type="ARBA" id="ARBA00022692"/>
    </source>
</evidence>
<comment type="subcellular location">
    <subcellularLocation>
        <location evidence="1">Cell membrane</location>
        <topology evidence="1">Single-pass membrane protein</topology>
    </subcellularLocation>
</comment>
<keyword evidence="3" id="KW-1003">Cell membrane</keyword>
<evidence type="ECO:0000256" key="9">
    <source>
        <dbReference type="ARBA" id="ARBA00023136"/>
    </source>
</evidence>
<dbReference type="EMBL" id="BAAALD010000088">
    <property type="protein sequence ID" value="GAA1113267.1"/>
    <property type="molecule type" value="Genomic_DNA"/>
</dbReference>
<dbReference type="Pfam" id="PF00082">
    <property type="entry name" value="Peptidase_S8"/>
    <property type="match status" value="1"/>
</dbReference>
<feature type="compositionally biased region" description="Pro residues" evidence="11">
    <location>
        <begin position="438"/>
        <end position="470"/>
    </location>
</feature>
<evidence type="ECO:0000259" key="13">
    <source>
        <dbReference type="Pfam" id="PF00082"/>
    </source>
</evidence>
<evidence type="ECO:0000256" key="4">
    <source>
        <dbReference type="ARBA" id="ARBA00022670"/>
    </source>
</evidence>
<keyword evidence="8 12" id="KW-1133">Transmembrane helix</keyword>
<keyword evidence="15" id="KW-1185">Reference proteome</keyword>
<dbReference type="PROSITE" id="PS51892">
    <property type="entry name" value="SUBTILASE"/>
    <property type="match status" value="1"/>
</dbReference>
<dbReference type="NCBIfam" id="TIGR03921">
    <property type="entry name" value="T7SS_mycosin"/>
    <property type="match status" value="1"/>
</dbReference>
<protein>
    <recommendedName>
        <fullName evidence="13">Peptidase S8/S53 domain-containing protein</fullName>
    </recommendedName>
</protein>
<evidence type="ECO:0000313" key="14">
    <source>
        <dbReference type="EMBL" id="GAA1113267.1"/>
    </source>
</evidence>
<evidence type="ECO:0000313" key="15">
    <source>
        <dbReference type="Proteomes" id="UP001499987"/>
    </source>
</evidence>